<evidence type="ECO:0000256" key="8">
    <source>
        <dbReference type="ARBA" id="ARBA00023034"/>
    </source>
</evidence>
<feature type="compositionally biased region" description="Acidic residues" evidence="10">
    <location>
        <begin position="384"/>
        <end position="393"/>
    </location>
</feature>
<feature type="region of interest" description="Disordered" evidence="10">
    <location>
        <begin position="384"/>
        <end position="434"/>
    </location>
</feature>
<feature type="transmembrane region" description="Helical" evidence="11">
    <location>
        <begin position="272"/>
        <end position="293"/>
    </location>
</feature>
<dbReference type="STRING" id="40296.A0A0A2K8Q3"/>
<comment type="function">
    <text evidence="1">Golgi membrane protein involved in vesicular trafficking and spindle migration.</text>
</comment>
<evidence type="ECO:0000256" key="10">
    <source>
        <dbReference type="SAM" id="MobiDB-lite"/>
    </source>
</evidence>
<dbReference type="PANTHER" id="PTHR47549:SF1">
    <property type="entry name" value="GOLGI APPARATUS MEMBRANE PROTEIN TVP38"/>
    <property type="match status" value="1"/>
</dbReference>
<feature type="compositionally biased region" description="Low complexity" evidence="10">
    <location>
        <begin position="35"/>
        <end position="48"/>
    </location>
</feature>
<dbReference type="AlphaFoldDB" id="A0A0A2K8Q3"/>
<keyword evidence="8" id="KW-0333">Golgi apparatus</keyword>
<evidence type="ECO:0000256" key="11">
    <source>
        <dbReference type="SAM" id="Phobius"/>
    </source>
</evidence>
<dbReference type="OrthoDB" id="166803at2759"/>
<evidence type="ECO:0000256" key="4">
    <source>
        <dbReference type="ARBA" id="ARBA00013533"/>
    </source>
</evidence>
<protein>
    <recommendedName>
        <fullName evidence="4">Golgi apparatus membrane protein TVP38</fullName>
    </recommendedName>
    <alternativeName>
        <fullName evidence="5">Golgi apparatus membrane protein tvp38</fullName>
    </alternativeName>
</protein>
<keyword evidence="14" id="KW-1185">Reference proteome</keyword>
<dbReference type="PhylomeDB" id="A0A0A2K8Q3"/>
<sequence length="434" mass="48146">MPADYQSTARALSLSSSSPDPIPSSPGSDVHPLWSRAGRQSSGRSSGQDTSYREQIIRRGTELYVRMNTIWEEMTLLKKIGTVFAALFLGVSGLAFLVLTGKLFIWLGPVAEKWETSWLAALILWLCVFFVSFPPLVGWSTFGTVAGFIFGIWEGWLIYASATILGSTVSFYVSRTILSGFVKRLMEHDKRFAALALTLKYDGLKLLCMIRLCPLPYSICNGAVSTFPTVQPLKYGLATAIVSPKLLVPAFIGSRIRLLSEKGEQMSAGSKAVNICSIILTVSIGIFTGWYIYQRFEPPNSSVVNVLYPLADHFSLFFRTLARAEELEAQERADIRDSLQADHAAHRPHRGFSEDPDVNKASTTLARDEEERIGFTDVDDDNVDLILGDDSDSEQPGPWKNSARRSYHDEFTDNDSDGFAGEDESYGLHTHVQK</sequence>
<evidence type="ECO:0000256" key="6">
    <source>
        <dbReference type="ARBA" id="ARBA00022692"/>
    </source>
</evidence>
<comment type="caution">
    <text evidence="13">The sequence shown here is derived from an EMBL/GenBank/DDBJ whole genome shotgun (WGS) entry which is preliminary data.</text>
</comment>
<dbReference type="GO" id="GO:0000139">
    <property type="term" value="C:Golgi membrane"/>
    <property type="evidence" value="ECO:0007669"/>
    <property type="project" value="UniProtKB-SubCell"/>
</dbReference>
<dbReference type="InterPro" id="IPR032816">
    <property type="entry name" value="VTT_dom"/>
</dbReference>
<dbReference type="PANTHER" id="PTHR47549">
    <property type="entry name" value="GOLGI APPARATUS MEMBRANE PROTEIN TVP38-RELATED"/>
    <property type="match status" value="1"/>
</dbReference>
<feature type="region of interest" description="Disordered" evidence="10">
    <location>
        <begin position="1"/>
        <end position="52"/>
    </location>
</feature>
<dbReference type="InterPro" id="IPR051076">
    <property type="entry name" value="Golgi_membrane_TVP38/TMEM64"/>
</dbReference>
<comment type="similarity">
    <text evidence="3">Belongs to the TVP38/TMEM64 family.</text>
</comment>
<feature type="domain" description="VTT" evidence="12">
    <location>
        <begin position="143"/>
        <end position="254"/>
    </location>
</feature>
<feature type="transmembrane region" description="Helical" evidence="11">
    <location>
        <begin position="117"/>
        <end position="136"/>
    </location>
</feature>
<accession>A0A0A2K8Q3</accession>
<feature type="transmembrane region" description="Helical" evidence="11">
    <location>
        <begin position="156"/>
        <end position="178"/>
    </location>
</feature>
<organism evidence="13 14">
    <name type="scientific">Penicillium italicum</name>
    <name type="common">Blue mold</name>
    <dbReference type="NCBI Taxonomy" id="40296"/>
    <lineage>
        <taxon>Eukaryota</taxon>
        <taxon>Fungi</taxon>
        <taxon>Dikarya</taxon>
        <taxon>Ascomycota</taxon>
        <taxon>Pezizomycotina</taxon>
        <taxon>Eurotiomycetes</taxon>
        <taxon>Eurotiomycetidae</taxon>
        <taxon>Eurotiales</taxon>
        <taxon>Aspergillaceae</taxon>
        <taxon>Penicillium</taxon>
    </lineage>
</organism>
<feature type="transmembrane region" description="Helical" evidence="11">
    <location>
        <begin position="83"/>
        <end position="105"/>
    </location>
</feature>
<proteinExistence type="inferred from homology"/>
<reference evidence="13 14" key="1">
    <citation type="journal article" date="2015" name="Mol. Plant Microbe Interact.">
        <title>Genome, transcriptome, and functional analyses of Penicillium expansum provide new insights into secondary metabolism and pathogenicity.</title>
        <authorList>
            <person name="Ballester A.R."/>
            <person name="Marcet-Houben M."/>
            <person name="Levin E."/>
            <person name="Sela N."/>
            <person name="Selma-Lazaro C."/>
            <person name="Carmona L."/>
            <person name="Wisniewski M."/>
            <person name="Droby S."/>
            <person name="Gonzalez-Candelas L."/>
            <person name="Gabaldon T."/>
        </authorList>
    </citation>
    <scope>NUCLEOTIDE SEQUENCE [LARGE SCALE GENOMIC DNA]</scope>
    <source>
        <strain evidence="13 14">PHI-1</strain>
    </source>
</reference>
<evidence type="ECO:0000256" key="3">
    <source>
        <dbReference type="ARBA" id="ARBA00008640"/>
    </source>
</evidence>
<dbReference type="OMA" id="YHDEFTD"/>
<dbReference type="HOGENOM" id="CLU_041954_0_0_1"/>
<keyword evidence="7 11" id="KW-1133">Transmembrane helix</keyword>
<dbReference type="GO" id="GO:0000022">
    <property type="term" value="P:mitotic spindle elongation"/>
    <property type="evidence" value="ECO:0007669"/>
    <property type="project" value="TreeGrafter"/>
</dbReference>
<evidence type="ECO:0000313" key="13">
    <source>
        <dbReference type="EMBL" id="KGO64174.1"/>
    </source>
</evidence>
<gene>
    <name evidence="13" type="ORF">PITC_086700</name>
</gene>
<keyword evidence="6 11" id="KW-0812">Transmembrane</keyword>
<evidence type="ECO:0000256" key="7">
    <source>
        <dbReference type="ARBA" id="ARBA00022989"/>
    </source>
</evidence>
<keyword evidence="9 11" id="KW-0472">Membrane</keyword>
<evidence type="ECO:0000259" key="12">
    <source>
        <dbReference type="Pfam" id="PF09335"/>
    </source>
</evidence>
<feature type="compositionally biased region" description="Acidic residues" evidence="10">
    <location>
        <begin position="412"/>
        <end position="425"/>
    </location>
</feature>
<feature type="compositionally biased region" description="Polar residues" evidence="10">
    <location>
        <begin position="1"/>
        <end position="10"/>
    </location>
</feature>
<name>A0A0A2K8Q3_PENIT</name>
<dbReference type="EMBL" id="JQGA01001602">
    <property type="protein sequence ID" value="KGO64174.1"/>
    <property type="molecule type" value="Genomic_DNA"/>
</dbReference>
<evidence type="ECO:0000256" key="1">
    <source>
        <dbReference type="ARBA" id="ARBA00002978"/>
    </source>
</evidence>
<evidence type="ECO:0000313" key="14">
    <source>
        <dbReference type="Proteomes" id="UP000030104"/>
    </source>
</evidence>
<dbReference type="GO" id="GO:0016192">
    <property type="term" value="P:vesicle-mediated transport"/>
    <property type="evidence" value="ECO:0007669"/>
    <property type="project" value="TreeGrafter"/>
</dbReference>
<comment type="subcellular location">
    <subcellularLocation>
        <location evidence="2">Golgi apparatus membrane</location>
        <topology evidence="2">Multi-pass membrane protein</topology>
    </subcellularLocation>
</comment>
<evidence type="ECO:0000256" key="9">
    <source>
        <dbReference type="ARBA" id="ARBA00023136"/>
    </source>
</evidence>
<evidence type="ECO:0000256" key="2">
    <source>
        <dbReference type="ARBA" id="ARBA00004653"/>
    </source>
</evidence>
<evidence type="ECO:0000256" key="5">
    <source>
        <dbReference type="ARBA" id="ARBA00020673"/>
    </source>
</evidence>
<feature type="region of interest" description="Disordered" evidence="10">
    <location>
        <begin position="341"/>
        <end position="366"/>
    </location>
</feature>
<dbReference type="Proteomes" id="UP000030104">
    <property type="component" value="Unassembled WGS sequence"/>
</dbReference>
<dbReference type="Pfam" id="PF09335">
    <property type="entry name" value="VTT_dom"/>
    <property type="match status" value="1"/>
</dbReference>